<dbReference type="NCBIfam" id="TIGR02427">
    <property type="entry name" value="protocat_pcaD"/>
    <property type="match status" value="1"/>
</dbReference>
<dbReference type="STRING" id="271157.SAMN05444396_105187"/>
<dbReference type="GO" id="GO:0051920">
    <property type="term" value="F:peroxiredoxin activity"/>
    <property type="evidence" value="ECO:0007669"/>
    <property type="project" value="InterPro"/>
</dbReference>
<dbReference type="InterPro" id="IPR003779">
    <property type="entry name" value="CMD-like"/>
</dbReference>
<accession>A0A1M5HM44</accession>
<gene>
    <name evidence="3" type="ORF">SAMN05444396_105187</name>
</gene>
<sequence>MTKYNMKTNYKLSGTPNSPVLVFSNSLGTDMSMWEEVIPYLLPYFQILQYDTRGLGKSQITTEPYTIQLLGQDVIDLLDTLNIEKAHFCGLSMGGLIGQWLAIHHSERFPKIILSNTAAKIGNAEGWNSRIETIQKSGLEFIAAATMERWFTANFIAKNEKRVDETHQMFIAIDVLGYSNCCEAIRDADFTEDLHKIKSKILVIAGNEDAVTTIEDAEFLINKIPESAISILSARHLSSTELPEKFATVLIEFIVGESTFEKGMHVRRTVLGNAHVDKASQNVNEFNGEFQEFISNYAWGEIWTRPGISKHNRSLITIAMLVALNRKAELQMHIKAAFNNGVSKAEIKEVLMQSAIYCGLPAANDAIHTAEDVFKEMKS</sequence>
<keyword evidence="4" id="KW-1185">Reference proteome</keyword>
<dbReference type="PANTHER" id="PTHR33570:SF2">
    <property type="entry name" value="CARBOXYMUCONOLACTONE DECARBOXYLASE-LIKE DOMAIN-CONTAINING PROTEIN"/>
    <property type="match status" value="1"/>
</dbReference>
<dbReference type="PANTHER" id="PTHR33570">
    <property type="entry name" value="4-CARBOXYMUCONOLACTONE DECARBOXYLASE FAMILY PROTEIN"/>
    <property type="match status" value="1"/>
</dbReference>
<protein>
    <submittedName>
        <fullName evidence="3">4-carboxymuconolactone decarboxylase /3-oxoadipate enol-lactonase</fullName>
    </submittedName>
</protein>
<organism evidence="3 4">
    <name type="scientific">Flavobacterium segetis</name>
    <dbReference type="NCBI Taxonomy" id="271157"/>
    <lineage>
        <taxon>Bacteria</taxon>
        <taxon>Pseudomonadati</taxon>
        <taxon>Bacteroidota</taxon>
        <taxon>Flavobacteriia</taxon>
        <taxon>Flavobacteriales</taxon>
        <taxon>Flavobacteriaceae</taxon>
        <taxon>Flavobacterium</taxon>
    </lineage>
</organism>
<name>A0A1M5HM44_9FLAO</name>
<proteinExistence type="predicted"/>
<dbReference type="SUPFAM" id="SSF53474">
    <property type="entry name" value="alpha/beta-Hydrolases"/>
    <property type="match status" value="1"/>
</dbReference>
<evidence type="ECO:0000313" key="3">
    <source>
        <dbReference type="EMBL" id="SHG17023.1"/>
    </source>
</evidence>
<dbReference type="InterPro" id="IPR052512">
    <property type="entry name" value="4CMD/NDH-1_regulator"/>
</dbReference>
<dbReference type="SUPFAM" id="SSF69118">
    <property type="entry name" value="AhpD-like"/>
    <property type="match status" value="1"/>
</dbReference>
<dbReference type="Proteomes" id="UP000184036">
    <property type="component" value="Unassembled WGS sequence"/>
</dbReference>
<feature type="domain" description="AB hydrolase-1" evidence="1">
    <location>
        <begin position="19"/>
        <end position="128"/>
    </location>
</feature>
<dbReference type="InterPro" id="IPR029032">
    <property type="entry name" value="AhpD-like"/>
</dbReference>
<dbReference type="Gene3D" id="1.20.1290.10">
    <property type="entry name" value="AhpD-like"/>
    <property type="match status" value="1"/>
</dbReference>
<dbReference type="NCBIfam" id="TIGR02425">
    <property type="entry name" value="decarb_PcaC"/>
    <property type="match status" value="1"/>
</dbReference>
<dbReference type="Pfam" id="PF02627">
    <property type="entry name" value="CMD"/>
    <property type="match status" value="1"/>
</dbReference>
<dbReference type="PRINTS" id="PR00111">
    <property type="entry name" value="ABHYDROLASE"/>
</dbReference>
<dbReference type="InterPro" id="IPR012788">
    <property type="entry name" value="Decarb_PcaC"/>
</dbReference>
<dbReference type="EMBL" id="FQWE01000005">
    <property type="protein sequence ID" value="SHG17023.1"/>
    <property type="molecule type" value="Genomic_DNA"/>
</dbReference>
<dbReference type="AlphaFoldDB" id="A0A1M5HM44"/>
<dbReference type="InterPro" id="IPR029058">
    <property type="entry name" value="AB_hydrolase_fold"/>
</dbReference>
<dbReference type="GO" id="GO:0047570">
    <property type="term" value="F:3-oxoadipate enol-lactonase activity"/>
    <property type="evidence" value="ECO:0007669"/>
    <property type="project" value="InterPro"/>
</dbReference>
<dbReference type="Gene3D" id="3.40.50.1820">
    <property type="entry name" value="alpha/beta hydrolase"/>
    <property type="match status" value="1"/>
</dbReference>
<dbReference type="Pfam" id="PF00561">
    <property type="entry name" value="Abhydrolase_1"/>
    <property type="match status" value="1"/>
</dbReference>
<dbReference type="InterPro" id="IPR026968">
    <property type="entry name" value="PcaD/CatD"/>
</dbReference>
<dbReference type="InterPro" id="IPR000073">
    <property type="entry name" value="AB_hydrolase_1"/>
</dbReference>
<evidence type="ECO:0000259" key="1">
    <source>
        <dbReference type="Pfam" id="PF00561"/>
    </source>
</evidence>
<dbReference type="GO" id="GO:0042952">
    <property type="term" value="P:beta-ketoadipate pathway"/>
    <property type="evidence" value="ECO:0007669"/>
    <property type="project" value="InterPro"/>
</dbReference>
<evidence type="ECO:0000259" key="2">
    <source>
        <dbReference type="Pfam" id="PF02627"/>
    </source>
</evidence>
<feature type="domain" description="Carboxymuconolactone decarboxylase-like" evidence="2">
    <location>
        <begin position="289"/>
        <end position="371"/>
    </location>
</feature>
<evidence type="ECO:0000313" key="4">
    <source>
        <dbReference type="Proteomes" id="UP000184036"/>
    </source>
</evidence>
<reference evidence="4" key="1">
    <citation type="submission" date="2016-11" db="EMBL/GenBank/DDBJ databases">
        <authorList>
            <person name="Varghese N."/>
            <person name="Submissions S."/>
        </authorList>
    </citation>
    <scope>NUCLEOTIDE SEQUENCE [LARGE SCALE GENOMIC DNA]</scope>
    <source>
        <strain evidence="4">DSM 19741</strain>
    </source>
</reference>